<gene>
    <name evidence="4" type="ORF">JM658_16580</name>
</gene>
<evidence type="ECO:0000256" key="2">
    <source>
        <dbReference type="ARBA" id="ARBA00023163"/>
    </source>
</evidence>
<keyword evidence="1" id="KW-0805">Transcription regulation</keyword>
<dbReference type="RefSeq" id="WP_236960933.1">
    <property type="nucleotide sequence ID" value="NZ_JAETXX010000020.1"/>
</dbReference>
<reference evidence="4 5" key="1">
    <citation type="submission" date="2021-01" db="EMBL/GenBank/DDBJ databases">
        <title>Genome sequencing of Joostella atrarenae M1-2 (= KCTC 23194).</title>
        <authorList>
            <person name="Zakaria M.R."/>
            <person name="Lam M.Q."/>
            <person name="Chong C.S."/>
        </authorList>
    </citation>
    <scope>NUCLEOTIDE SEQUENCE [LARGE SCALE GENOMIC DNA]</scope>
    <source>
        <strain evidence="4 5">M1-2</strain>
    </source>
</reference>
<protein>
    <submittedName>
        <fullName evidence="4">Helix-turn-helix transcriptional regulator</fullName>
    </submittedName>
</protein>
<keyword evidence="5" id="KW-1185">Reference proteome</keyword>
<dbReference type="PANTHER" id="PTHR47893:SF1">
    <property type="entry name" value="REGULATORY PROTEIN PCHR"/>
    <property type="match status" value="1"/>
</dbReference>
<organism evidence="4 5">
    <name type="scientific">Joostella atrarenae</name>
    <dbReference type="NCBI Taxonomy" id="679257"/>
    <lineage>
        <taxon>Bacteria</taxon>
        <taxon>Pseudomonadati</taxon>
        <taxon>Bacteroidota</taxon>
        <taxon>Flavobacteriia</taxon>
        <taxon>Flavobacteriales</taxon>
        <taxon>Flavobacteriaceae</taxon>
        <taxon>Joostella</taxon>
    </lineage>
</organism>
<feature type="domain" description="HTH araC/xylS-type" evidence="3">
    <location>
        <begin position="200"/>
        <end position="299"/>
    </location>
</feature>
<dbReference type="InterPro" id="IPR053142">
    <property type="entry name" value="PchR_regulatory_protein"/>
</dbReference>
<dbReference type="SUPFAM" id="SSF46689">
    <property type="entry name" value="Homeodomain-like"/>
    <property type="match status" value="1"/>
</dbReference>
<comment type="caution">
    <text evidence="4">The sequence shown here is derived from an EMBL/GenBank/DDBJ whole genome shotgun (WGS) entry which is preliminary data.</text>
</comment>
<dbReference type="Pfam" id="PF12833">
    <property type="entry name" value="HTH_18"/>
    <property type="match status" value="1"/>
</dbReference>
<proteinExistence type="predicted"/>
<evidence type="ECO:0000256" key="1">
    <source>
        <dbReference type="ARBA" id="ARBA00023015"/>
    </source>
</evidence>
<dbReference type="InterPro" id="IPR018060">
    <property type="entry name" value="HTH_AraC"/>
</dbReference>
<dbReference type="Proteomes" id="UP000829517">
    <property type="component" value="Unassembled WGS sequence"/>
</dbReference>
<dbReference type="Gene3D" id="1.10.10.60">
    <property type="entry name" value="Homeodomain-like"/>
    <property type="match status" value="2"/>
</dbReference>
<name>A0ABS9J7R0_9FLAO</name>
<dbReference type="InterPro" id="IPR009057">
    <property type="entry name" value="Homeodomain-like_sf"/>
</dbReference>
<dbReference type="PROSITE" id="PS01124">
    <property type="entry name" value="HTH_ARAC_FAMILY_2"/>
    <property type="match status" value="1"/>
</dbReference>
<dbReference type="EMBL" id="JAETXX010000020">
    <property type="protein sequence ID" value="MCF8716445.1"/>
    <property type="molecule type" value="Genomic_DNA"/>
</dbReference>
<evidence type="ECO:0000313" key="5">
    <source>
        <dbReference type="Proteomes" id="UP000829517"/>
    </source>
</evidence>
<keyword evidence="2" id="KW-0804">Transcription</keyword>
<accession>A0ABS9J7R0</accession>
<dbReference type="SMART" id="SM00342">
    <property type="entry name" value="HTH_ARAC"/>
    <property type="match status" value="1"/>
</dbReference>
<evidence type="ECO:0000313" key="4">
    <source>
        <dbReference type="EMBL" id="MCF8716445.1"/>
    </source>
</evidence>
<evidence type="ECO:0000259" key="3">
    <source>
        <dbReference type="PROSITE" id="PS01124"/>
    </source>
</evidence>
<dbReference type="PANTHER" id="PTHR47893">
    <property type="entry name" value="REGULATORY PROTEIN PCHR"/>
    <property type="match status" value="1"/>
</dbReference>
<sequence length="299" mass="34609">MKSFKDSIVKIESSPEIKYSLACKSGINSHYMDCIYQSNVKFSNQSSSTNQVLFIYSLSFTNTNFNLKNKTYELGMWNHNLMIINGGIKTINSIQKGTHLKMLFITINKEKLKNTLLHMGYNIHKINQVLFQKNKDVMGYGRMKDNSFVKLNQLFKKKSGKANFKFHYAATVNFLLSNSMDYLMNNKTLPTEGNEYFMIISIQKELFNNLEKPFPSIKVLSQSANMSETKFKNMFKEIVGTTPSNYHLTCKLIKSKDLLKNKNLSINQISDLLKFSNSSYFSHKFRDYFGVSPTEYLKD</sequence>